<sequence length="93" mass="10287">MLKGKAHVQETDMPTRMQNEAMAFASEALDIYDVTDFASIAAHIKKEFDKIYGSGWQCVVGSSFGGFFTHSKGTFVYFALETLNFLIFKGASS</sequence>
<dbReference type="Gene3D" id="3.30.740.10">
    <property type="entry name" value="Protein Inhibitor Of Neuronal Nitric Oxide Synthase"/>
    <property type="match status" value="1"/>
</dbReference>
<keyword evidence="1" id="KW-0206">Cytoskeleton</keyword>
<dbReference type="AlphaFoldDB" id="A0AAV1D163"/>
<proteinExistence type="inferred from homology"/>
<accession>A0AAV1D163</accession>
<comment type="similarity">
    <text evidence="1">Belongs to the dynein light chain family.</text>
</comment>
<comment type="subcellular location">
    <subcellularLocation>
        <location evidence="1">Cytoplasm</location>
        <location evidence="1">Cytoskeleton</location>
    </subcellularLocation>
</comment>
<dbReference type="GO" id="GO:0045505">
    <property type="term" value="F:dynein intermediate chain binding"/>
    <property type="evidence" value="ECO:0007669"/>
    <property type="project" value="TreeGrafter"/>
</dbReference>
<dbReference type="PANTHER" id="PTHR11886">
    <property type="entry name" value="DYNEIN LIGHT CHAIN"/>
    <property type="match status" value="1"/>
</dbReference>
<dbReference type="PANTHER" id="PTHR11886:SF78">
    <property type="entry name" value="DYNEIN LIGHT CHAIN"/>
    <property type="match status" value="1"/>
</dbReference>
<organism evidence="2 3">
    <name type="scientific">Oldenlandia corymbosa var. corymbosa</name>
    <dbReference type="NCBI Taxonomy" id="529605"/>
    <lineage>
        <taxon>Eukaryota</taxon>
        <taxon>Viridiplantae</taxon>
        <taxon>Streptophyta</taxon>
        <taxon>Embryophyta</taxon>
        <taxon>Tracheophyta</taxon>
        <taxon>Spermatophyta</taxon>
        <taxon>Magnoliopsida</taxon>
        <taxon>eudicotyledons</taxon>
        <taxon>Gunneridae</taxon>
        <taxon>Pentapetalae</taxon>
        <taxon>asterids</taxon>
        <taxon>lamiids</taxon>
        <taxon>Gentianales</taxon>
        <taxon>Rubiaceae</taxon>
        <taxon>Rubioideae</taxon>
        <taxon>Spermacoceae</taxon>
        <taxon>Hedyotis-Oldenlandia complex</taxon>
        <taxon>Oldenlandia</taxon>
    </lineage>
</organism>
<keyword evidence="1" id="KW-0493">Microtubule</keyword>
<keyword evidence="1" id="KW-0963">Cytoplasm</keyword>
<dbReference type="Pfam" id="PF01221">
    <property type="entry name" value="Dynein_light"/>
    <property type="match status" value="1"/>
</dbReference>
<keyword evidence="1" id="KW-0505">Motor protein</keyword>
<dbReference type="Proteomes" id="UP001161247">
    <property type="component" value="Chromosome 3"/>
</dbReference>
<name>A0AAV1D163_OLDCO</name>
<dbReference type="GO" id="GO:0007017">
    <property type="term" value="P:microtubule-based process"/>
    <property type="evidence" value="ECO:0007669"/>
    <property type="project" value="InterPro"/>
</dbReference>
<dbReference type="InterPro" id="IPR037177">
    <property type="entry name" value="DLC_sf"/>
</dbReference>
<dbReference type="SMART" id="SM01375">
    <property type="entry name" value="Dynein_light"/>
    <property type="match status" value="1"/>
</dbReference>
<dbReference type="SUPFAM" id="SSF54648">
    <property type="entry name" value="DLC"/>
    <property type="match status" value="1"/>
</dbReference>
<dbReference type="FunFam" id="3.30.740.10:FF:000004">
    <property type="entry name" value="Dynein light chain"/>
    <property type="match status" value="1"/>
</dbReference>
<evidence type="ECO:0000313" key="3">
    <source>
        <dbReference type="Proteomes" id="UP001161247"/>
    </source>
</evidence>
<reference evidence="2" key="1">
    <citation type="submission" date="2023-03" db="EMBL/GenBank/DDBJ databases">
        <authorList>
            <person name="Julca I."/>
        </authorList>
    </citation>
    <scope>NUCLEOTIDE SEQUENCE</scope>
</reference>
<keyword evidence="3" id="KW-1185">Reference proteome</keyword>
<keyword evidence="1" id="KW-0243">Dynein</keyword>
<dbReference type="GO" id="GO:0005874">
    <property type="term" value="C:microtubule"/>
    <property type="evidence" value="ECO:0007669"/>
    <property type="project" value="UniProtKB-KW"/>
</dbReference>
<dbReference type="EMBL" id="OX459120">
    <property type="protein sequence ID" value="CAI9100347.1"/>
    <property type="molecule type" value="Genomic_DNA"/>
</dbReference>
<dbReference type="GO" id="GO:0005868">
    <property type="term" value="C:cytoplasmic dynein complex"/>
    <property type="evidence" value="ECO:0007669"/>
    <property type="project" value="TreeGrafter"/>
</dbReference>
<evidence type="ECO:0000256" key="1">
    <source>
        <dbReference type="RuleBase" id="RU365010"/>
    </source>
</evidence>
<evidence type="ECO:0000313" key="2">
    <source>
        <dbReference type="EMBL" id="CAI9100347.1"/>
    </source>
</evidence>
<gene>
    <name evidence="2" type="ORF">OLC1_LOCUS10202</name>
</gene>
<dbReference type="InterPro" id="IPR001372">
    <property type="entry name" value="Dynein_light_chain_typ-1/2"/>
</dbReference>
<protein>
    <recommendedName>
        <fullName evidence="1">Dynein light chain</fullName>
    </recommendedName>
</protein>